<dbReference type="AlphaFoldDB" id="A0A1U9KKD8"/>
<accession>A0A1U9KKD8</accession>
<evidence type="ECO:0000259" key="1">
    <source>
        <dbReference type="SMART" id="SM00860"/>
    </source>
</evidence>
<keyword evidence="3" id="KW-1185">Reference proteome</keyword>
<name>A0A1U9KKD8_ACEAC</name>
<dbReference type="SMART" id="SM00860">
    <property type="entry name" value="SMI1_KNR4"/>
    <property type="match status" value="1"/>
</dbReference>
<dbReference type="SUPFAM" id="SSF160631">
    <property type="entry name" value="SMI1/KNR4-like"/>
    <property type="match status" value="1"/>
</dbReference>
<proteinExistence type="predicted"/>
<dbReference type="Pfam" id="PF14567">
    <property type="entry name" value="SUKH_5"/>
    <property type="match status" value="1"/>
</dbReference>
<dbReference type="KEGG" id="aace:A0U92_02815"/>
<dbReference type="RefSeq" id="WP_077814210.1">
    <property type="nucleotide sequence ID" value="NZ_CP014692.1"/>
</dbReference>
<evidence type="ECO:0000313" key="2">
    <source>
        <dbReference type="EMBL" id="AQS86218.1"/>
    </source>
</evidence>
<dbReference type="Proteomes" id="UP000188937">
    <property type="component" value="Chromosome"/>
</dbReference>
<feature type="domain" description="Knr4/Smi1-like" evidence="1">
    <location>
        <begin position="17"/>
        <end position="130"/>
    </location>
</feature>
<dbReference type="OrthoDB" id="9152019at2"/>
<organism evidence="2 3">
    <name type="scientific">Acetobacter aceti</name>
    <dbReference type="NCBI Taxonomy" id="435"/>
    <lineage>
        <taxon>Bacteria</taxon>
        <taxon>Pseudomonadati</taxon>
        <taxon>Pseudomonadota</taxon>
        <taxon>Alphaproteobacteria</taxon>
        <taxon>Acetobacterales</taxon>
        <taxon>Acetobacteraceae</taxon>
        <taxon>Acetobacter</taxon>
        <taxon>Acetobacter subgen. Acetobacter</taxon>
    </lineage>
</organism>
<dbReference type="Gene3D" id="3.40.1580.10">
    <property type="entry name" value="SMI1/KNR4-like"/>
    <property type="match status" value="1"/>
</dbReference>
<sequence>MKTLEQIVQEHKAITRPTDTESINALQTALGFPLSAEYREFLSHFGIIVHGAYETYGLGVPDDYYLNVLNAYKELSHDPTYPPNAIPLLEEGDGQYYLYDNKKNEVMLWGTPHLGVVSVINLDLNKFLVKKIFES</sequence>
<dbReference type="InterPro" id="IPR037883">
    <property type="entry name" value="Knr4/Smi1-like_sf"/>
</dbReference>
<evidence type="ECO:0000313" key="3">
    <source>
        <dbReference type="Proteomes" id="UP000188937"/>
    </source>
</evidence>
<reference evidence="2 3" key="1">
    <citation type="submission" date="2016-03" db="EMBL/GenBank/DDBJ databases">
        <title>Acetic acid bacteria sequencing.</title>
        <authorList>
            <person name="Brandt J."/>
            <person name="Jakob F."/>
            <person name="Vogel R.F."/>
        </authorList>
    </citation>
    <scope>NUCLEOTIDE SEQUENCE [LARGE SCALE GENOMIC DNA]</scope>
    <source>
        <strain evidence="2 3">TMW2.1153</strain>
    </source>
</reference>
<dbReference type="InterPro" id="IPR018958">
    <property type="entry name" value="Knr4/Smi1-like_dom"/>
</dbReference>
<dbReference type="EMBL" id="CP014692">
    <property type="protein sequence ID" value="AQS86218.1"/>
    <property type="molecule type" value="Genomic_DNA"/>
</dbReference>
<dbReference type="STRING" id="435.A0U92_02815"/>
<gene>
    <name evidence="2" type="ORF">A0U92_02815</name>
</gene>
<protein>
    <recommendedName>
        <fullName evidence="1">Knr4/Smi1-like domain-containing protein</fullName>
    </recommendedName>
</protein>